<sequence length="330" mass="38253">MDNQTAGDPGGQTGGQAFLLLHDFPPEIRNKIWLTVAEIAANEFRRRHPEYNRFWVPYHKPPYVKYVSYTMEGRGDLGPSILRDLRELFWPLFRVNKDCYAAVTRYISKFHERKKAPQLVLNFLDILRPGVSSLDTVIKFSRRSTNTLKSQVAGWPGVTWPTIIQNNHLNQLEEITSTMNLTVAGSIFAPSIANKTRHGMLLRFNNLKKLYIDAEGHHQPARHHCEQTFVCVFLEVSEFRDGKLRMKFDDFESFRVVYQQKYDLSIGTTTSYRDPEAAQKAWRRVKQWEESSLGHLLAVVDSFTRKGTECIVVCRCRAKELHEVVHFYGD</sequence>
<proteinExistence type="predicted"/>
<accession>A0AAX6MFK8</accession>
<reference evidence="1 2" key="1">
    <citation type="journal article" date="2024" name="Front Chem Biol">
        <title>Unveiling the potential of Daldinia eschscholtzii MFLUCC 19-0629 through bioactivity and bioinformatics studies for enhanced sustainable agriculture production.</title>
        <authorList>
            <person name="Brooks S."/>
            <person name="Weaver J.A."/>
            <person name="Klomchit A."/>
            <person name="Alharthi S.A."/>
            <person name="Onlamun T."/>
            <person name="Nurani R."/>
            <person name="Vong T.K."/>
            <person name="Alberti F."/>
            <person name="Greco C."/>
        </authorList>
    </citation>
    <scope>NUCLEOTIDE SEQUENCE [LARGE SCALE GENOMIC DNA]</scope>
    <source>
        <strain evidence="1">MFLUCC 19-0629</strain>
    </source>
</reference>
<dbReference type="Proteomes" id="UP001369815">
    <property type="component" value="Unassembled WGS sequence"/>
</dbReference>
<protein>
    <submittedName>
        <fullName evidence="1">Uncharacterized protein</fullName>
    </submittedName>
</protein>
<comment type="caution">
    <text evidence="1">The sequence shown here is derived from an EMBL/GenBank/DDBJ whole genome shotgun (WGS) entry which is preliminary data.</text>
</comment>
<name>A0AAX6MFK8_9PEZI</name>
<evidence type="ECO:0000313" key="1">
    <source>
        <dbReference type="EMBL" id="KAK6950952.1"/>
    </source>
</evidence>
<evidence type="ECO:0000313" key="2">
    <source>
        <dbReference type="Proteomes" id="UP001369815"/>
    </source>
</evidence>
<organism evidence="1 2">
    <name type="scientific">Daldinia eschscholtzii</name>
    <dbReference type="NCBI Taxonomy" id="292717"/>
    <lineage>
        <taxon>Eukaryota</taxon>
        <taxon>Fungi</taxon>
        <taxon>Dikarya</taxon>
        <taxon>Ascomycota</taxon>
        <taxon>Pezizomycotina</taxon>
        <taxon>Sordariomycetes</taxon>
        <taxon>Xylariomycetidae</taxon>
        <taxon>Xylariales</taxon>
        <taxon>Hypoxylaceae</taxon>
        <taxon>Daldinia</taxon>
    </lineage>
</organism>
<gene>
    <name evidence="1" type="ORF">Daesc_007480</name>
</gene>
<dbReference type="EMBL" id="JBANMG010000007">
    <property type="protein sequence ID" value="KAK6950952.1"/>
    <property type="molecule type" value="Genomic_DNA"/>
</dbReference>
<keyword evidence="2" id="KW-1185">Reference proteome</keyword>
<dbReference type="AlphaFoldDB" id="A0AAX6MFK8"/>